<dbReference type="STRING" id="754502.BJG93_23830"/>
<evidence type="ECO:0000313" key="1">
    <source>
        <dbReference type="EMBL" id="APA88398.1"/>
    </source>
</evidence>
<dbReference type="EMBL" id="CP017562">
    <property type="protein sequence ID" value="APA88398.1"/>
    <property type="molecule type" value="Genomic_DNA"/>
</dbReference>
<accession>A0A1I9YQA6</accession>
<protein>
    <submittedName>
        <fullName evidence="1">Uncharacterized protein</fullName>
    </submittedName>
</protein>
<gene>
    <name evidence="1" type="ORF">BJG93_23830</name>
</gene>
<organism evidence="1">
    <name type="scientific">Paraburkholderia sprentiae WSM5005</name>
    <dbReference type="NCBI Taxonomy" id="754502"/>
    <lineage>
        <taxon>Bacteria</taxon>
        <taxon>Pseudomonadati</taxon>
        <taxon>Pseudomonadota</taxon>
        <taxon>Betaproteobacteria</taxon>
        <taxon>Burkholderiales</taxon>
        <taxon>Burkholderiaceae</taxon>
        <taxon>Paraburkholderia</taxon>
    </lineage>
</organism>
<name>A0A1I9YQA6_9BURK</name>
<dbReference type="AlphaFoldDB" id="A0A1I9YQA6"/>
<proteinExistence type="predicted"/>
<sequence length="64" mass="7623">MLLAFRDAARWLMSEWAWHQNSARLPLSRFVCTAQKETFRVLRFSFRLDYDRRIGATGTRSNTI</sequence>
<reference evidence="1" key="1">
    <citation type="submission" date="2016-09" db="EMBL/GenBank/DDBJ databases">
        <title>The Complete Genome of Burkholderia sprentiae wsm5005.</title>
        <authorList>
            <person name="De Meyer S."/>
            <person name="Wang P."/>
            <person name="Terpolilli J."/>
        </authorList>
    </citation>
    <scope>NUCLEOTIDE SEQUENCE [LARGE SCALE GENOMIC DNA]</scope>
    <source>
        <strain evidence="1">WSM5005</strain>
    </source>
</reference>